<evidence type="ECO:0000313" key="3">
    <source>
        <dbReference type="EMBL" id="AUT18112.1"/>
    </source>
</evidence>
<dbReference type="SUPFAM" id="SSF51735">
    <property type="entry name" value="NAD(P)-binding Rossmann-fold domains"/>
    <property type="match status" value="1"/>
</dbReference>
<organism evidence="3">
    <name type="scientific">Rhodotorula mucilaginosa</name>
    <name type="common">Yeast</name>
    <name type="synonym">Rhodotorula rubra</name>
    <dbReference type="NCBI Taxonomy" id="5537"/>
    <lineage>
        <taxon>Eukaryota</taxon>
        <taxon>Fungi</taxon>
        <taxon>Dikarya</taxon>
        <taxon>Basidiomycota</taxon>
        <taxon>Pucciniomycotina</taxon>
        <taxon>Microbotryomycetes</taxon>
        <taxon>Sporidiobolales</taxon>
        <taxon>Sporidiobolaceae</taxon>
        <taxon>Rhodotorula</taxon>
    </lineage>
</organism>
<reference evidence="3" key="1">
    <citation type="journal article" date="2018" name="Microbiology">
        <title>CAR gene cluster and transcript levels of carotenogenic genes in Rhodotorula mucilaginosa.</title>
        <authorList>
            <person name="Landolfo S."/>
            <person name="Ianiri G."/>
            <person name="Camiolo S."/>
            <person name="Porceddu A."/>
            <person name="Mulas G."/>
            <person name="Chessa R."/>
            <person name="Zara G."/>
            <person name="Mannazzu I."/>
        </authorList>
    </citation>
    <scope>NUCLEOTIDE SEQUENCE</scope>
    <source>
        <strain evidence="3">C2.5t1</strain>
    </source>
</reference>
<gene>
    <name evidence="3" type="primary">SOD2</name>
</gene>
<evidence type="ECO:0000256" key="2">
    <source>
        <dbReference type="RuleBase" id="RU000363"/>
    </source>
</evidence>
<dbReference type="PANTHER" id="PTHR43157">
    <property type="entry name" value="PHOSPHATIDYLINOSITOL-GLYCAN BIOSYNTHESIS CLASS F PROTEIN-RELATED"/>
    <property type="match status" value="1"/>
</dbReference>
<dbReference type="InterPro" id="IPR036291">
    <property type="entry name" value="NAD(P)-bd_dom_sf"/>
</dbReference>
<evidence type="ECO:0000256" key="1">
    <source>
        <dbReference type="ARBA" id="ARBA00023002"/>
    </source>
</evidence>
<dbReference type="Gene3D" id="3.40.50.720">
    <property type="entry name" value="NAD(P)-binding Rossmann-like Domain"/>
    <property type="match status" value="1"/>
</dbReference>
<comment type="similarity">
    <text evidence="2">Belongs to the short-chain dehydrogenases/reductases (SDR) family.</text>
</comment>
<dbReference type="PRINTS" id="PR00081">
    <property type="entry name" value="GDHRDH"/>
</dbReference>
<name>A0A2I8BIA8_RHOMI</name>
<dbReference type="PANTHER" id="PTHR43157:SF31">
    <property type="entry name" value="PHOSPHATIDYLINOSITOL-GLYCAN BIOSYNTHESIS CLASS F PROTEIN"/>
    <property type="match status" value="1"/>
</dbReference>
<dbReference type="Pfam" id="PF00106">
    <property type="entry name" value="adh_short"/>
    <property type="match status" value="1"/>
</dbReference>
<sequence>MWEHAYYIDYVQERQGDLPRQHLVGHQLEEGRGASRLGLSGLLPVCSGNPLASPPGSSYTRRTAQYSPGMTSLLRSLASKAGFSNGRDWQPETGLADLTGKVAAVTGANEGIGFITARELHKKGCKVFLLCRNEEKAQDAIKRINEATPGQPDNLVFIPFDLTDIPSAKRAADAISNQVSRLDILVNNAGIMAWPYELKNGIEVQFSNHTGHFALTKHLLPLLVKTSKQPGSSVRIVNVSSMAHKFSPKPDFSSLEAVNREMRSTWERYGQSKLANILFSVALQDRLKDEKIYVNSLHPGNINTTLTRGPAASYGRVVGMMQPLWNLFGMTPFEGAKTQLYLAGSPEVEEKNYRAMYFVPIATPASTTAYAQDKELAEQLWKLSEDIVAQA</sequence>
<dbReference type="EMBL" id="KY937968">
    <property type="protein sequence ID" value="AUT18112.1"/>
    <property type="molecule type" value="mRNA"/>
</dbReference>
<dbReference type="PRINTS" id="PR00080">
    <property type="entry name" value="SDRFAMILY"/>
</dbReference>
<keyword evidence="1" id="KW-0560">Oxidoreductase</keyword>
<accession>A0A2I8BIA8</accession>
<dbReference type="GO" id="GO:0016491">
    <property type="term" value="F:oxidoreductase activity"/>
    <property type="evidence" value="ECO:0007669"/>
    <property type="project" value="UniProtKB-KW"/>
</dbReference>
<protein>
    <submittedName>
        <fullName evidence="3">Putative mitochondrial manganese superoxide dismutase</fullName>
    </submittedName>
</protein>
<dbReference type="CDD" id="cd05327">
    <property type="entry name" value="retinol-DH_like_SDR_c_like"/>
    <property type="match status" value="1"/>
</dbReference>
<dbReference type="InterPro" id="IPR002347">
    <property type="entry name" value="SDR_fam"/>
</dbReference>
<dbReference type="AlphaFoldDB" id="A0A2I8BIA8"/>
<proteinExistence type="evidence at transcript level"/>